<evidence type="ECO:0000313" key="2">
    <source>
        <dbReference type="EMBL" id="MBB2148062.1"/>
    </source>
</evidence>
<dbReference type="Proteomes" id="UP000636110">
    <property type="component" value="Unassembled WGS sequence"/>
</dbReference>
<evidence type="ECO:0000256" key="1">
    <source>
        <dbReference type="SAM" id="Phobius"/>
    </source>
</evidence>
<feature type="transmembrane region" description="Helical" evidence="1">
    <location>
        <begin position="43"/>
        <end position="66"/>
    </location>
</feature>
<dbReference type="EMBL" id="WNXC01000001">
    <property type="protein sequence ID" value="MBB2148062.1"/>
    <property type="molecule type" value="Genomic_DNA"/>
</dbReference>
<name>A0ABR6ESN4_9SPHI</name>
<dbReference type="RefSeq" id="WP_182953608.1">
    <property type="nucleotide sequence ID" value="NZ_WNXC01000001.1"/>
</dbReference>
<reference evidence="2 3" key="1">
    <citation type="submission" date="2019-11" db="EMBL/GenBank/DDBJ databases">
        <title>Description of Pedobacter sp. LMG 31462T.</title>
        <authorList>
            <person name="Carlier A."/>
            <person name="Qi S."/>
            <person name="Vandamme P."/>
        </authorList>
    </citation>
    <scope>NUCLEOTIDE SEQUENCE [LARGE SCALE GENOMIC DNA]</scope>
    <source>
        <strain evidence="2 3">LMG 31462</strain>
    </source>
</reference>
<keyword evidence="1" id="KW-0472">Membrane</keyword>
<keyword evidence="1" id="KW-1133">Transmembrane helix</keyword>
<organism evidence="2 3">
    <name type="scientific">Pedobacter gandavensis</name>
    <dbReference type="NCBI Taxonomy" id="2679963"/>
    <lineage>
        <taxon>Bacteria</taxon>
        <taxon>Pseudomonadati</taxon>
        <taxon>Bacteroidota</taxon>
        <taxon>Sphingobacteriia</taxon>
        <taxon>Sphingobacteriales</taxon>
        <taxon>Sphingobacteriaceae</taxon>
        <taxon>Pedobacter</taxon>
    </lineage>
</organism>
<proteinExistence type="predicted"/>
<protein>
    <submittedName>
        <fullName evidence="2">Uncharacterized protein</fullName>
    </submittedName>
</protein>
<accession>A0ABR6ESN4</accession>
<evidence type="ECO:0000313" key="3">
    <source>
        <dbReference type="Proteomes" id="UP000636110"/>
    </source>
</evidence>
<comment type="caution">
    <text evidence="2">The sequence shown here is derived from an EMBL/GenBank/DDBJ whole genome shotgun (WGS) entry which is preliminary data.</text>
</comment>
<keyword evidence="1" id="KW-0812">Transmembrane</keyword>
<gene>
    <name evidence="2" type="ORF">GM920_03960</name>
</gene>
<sequence length="76" mass="8615">MKIFFGIFVLVFVISNAIGFPKPFFKLTTTNADLGKAEIYSFVLESMLINLTFCLLLALVLTKLWLIRKKSLGIKN</sequence>
<keyword evidence="3" id="KW-1185">Reference proteome</keyword>